<organism evidence="1 2">
    <name type="scientific">Caenorhabditis briggsae</name>
    <dbReference type="NCBI Taxonomy" id="6238"/>
    <lineage>
        <taxon>Eukaryota</taxon>
        <taxon>Metazoa</taxon>
        <taxon>Ecdysozoa</taxon>
        <taxon>Nematoda</taxon>
        <taxon>Chromadorea</taxon>
        <taxon>Rhabditida</taxon>
        <taxon>Rhabditina</taxon>
        <taxon>Rhabditomorpha</taxon>
        <taxon>Rhabditoidea</taxon>
        <taxon>Rhabditidae</taxon>
        <taxon>Peloderinae</taxon>
        <taxon>Caenorhabditis</taxon>
    </lineage>
</organism>
<dbReference type="Proteomes" id="UP000827892">
    <property type="component" value="Chromosome I"/>
</dbReference>
<dbReference type="EMBL" id="CP090891">
    <property type="protein sequence ID" value="ULU13938.1"/>
    <property type="molecule type" value="Genomic_DNA"/>
</dbReference>
<evidence type="ECO:0000313" key="1">
    <source>
        <dbReference type="EMBL" id="ULU13938.1"/>
    </source>
</evidence>
<accession>A0AAE9DWB2</accession>
<dbReference type="AlphaFoldDB" id="A0AAE9DWB2"/>
<reference evidence="1 2" key="1">
    <citation type="submission" date="2022-05" db="EMBL/GenBank/DDBJ databases">
        <title>Chromosome-level reference genomes for two strains of Caenorhabditis briggsae: an improved platform for comparative genomics.</title>
        <authorList>
            <person name="Stevens L."/>
            <person name="Andersen E.C."/>
        </authorList>
    </citation>
    <scope>NUCLEOTIDE SEQUENCE [LARGE SCALE GENOMIC DNA]</scope>
    <source>
        <strain evidence="1">QX1410_ONT</strain>
        <tissue evidence="1">Whole-organism</tissue>
    </source>
</reference>
<proteinExistence type="predicted"/>
<protein>
    <submittedName>
        <fullName evidence="1">Uncharacterized protein</fullName>
    </submittedName>
</protein>
<sequence length="215" mass="25122">MKSIRTTNITTSKAVLKPAPRHVILGKKRRRGNLRDADIFCDFLMSFCHVAMDRCSPNTEEWRKIKFGPDYEHLKCPDERFEKYVEENCQLAEQYIASSRLHAFEVCMVTPSETQLIGFRITLAQLDYPECRRVRNIYAKFAKILEAVRTLKITEELDAMMRSCKYRPRIRMLTRLRSESKRKSDKSKAGDSKISVPIANSFPLIHNLLSFYAFM</sequence>
<evidence type="ECO:0000313" key="2">
    <source>
        <dbReference type="Proteomes" id="UP000827892"/>
    </source>
</evidence>
<dbReference type="OMA" id="ENCQLAE"/>
<gene>
    <name evidence="1" type="ORF">L3Y34_016445</name>
</gene>
<name>A0AAE9DWB2_CAEBR</name>